<evidence type="ECO:0000256" key="11">
    <source>
        <dbReference type="SAM" id="MobiDB-lite"/>
    </source>
</evidence>
<evidence type="ECO:0000256" key="4">
    <source>
        <dbReference type="ARBA" id="ARBA00022771"/>
    </source>
</evidence>
<keyword evidence="15" id="KW-1185">Reference proteome</keyword>
<evidence type="ECO:0000256" key="12">
    <source>
        <dbReference type="SAM" id="Phobius"/>
    </source>
</evidence>
<dbReference type="SUPFAM" id="SSF57667">
    <property type="entry name" value="beta-beta-alpha zinc fingers"/>
    <property type="match status" value="1"/>
</dbReference>
<evidence type="ECO:0000256" key="7">
    <source>
        <dbReference type="ARBA" id="ARBA00023125"/>
    </source>
</evidence>
<dbReference type="PANTHER" id="PTHR46481">
    <property type="entry name" value="ZINC FINGER BED DOMAIN-CONTAINING PROTEIN 4"/>
    <property type="match status" value="1"/>
</dbReference>
<gene>
    <name evidence="14" type="ORF">LITE_LOCUS30006</name>
</gene>
<reference evidence="14" key="1">
    <citation type="submission" date="2022-08" db="EMBL/GenBank/DDBJ databases">
        <authorList>
            <person name="Gutierrez-Valencia J."/>
        </authorList>
    </citation>
    <scope>NUCLEOTIDE SEQUENCE</scope>
</reference>
<evidence type="ECO:0000256" key="1">
    <source>
        <dbReference type="ARBA" id="ARBA00004123"/>
    </source>
</evidence>
<evidence type="ECO:0000313" key="15">
    <source>
        <dbReference type="Proteomes" id="UP001154282"/>
    </source>
</evidence>
<comment type="caution">
    <text evidence="14">The sequence shown here is derived from an EMBL/GenBank/DDBJ whole genome shotgun (WGS) entry which is preliminary data.</text>
</comment>
<comment type="subcellular location">
    <subcellularLocation>
        <location evidence="1">Nucleus</location>
    </subcellularLocation>
</comment>
<dbReference type="InterPro" id="IPR025525">
    <property type="entry name" value="hAT-like_transposase_RNase-H"/>
</dbReference>
<dbReference type="InterPro" id="IPR052035">
    <property type="entry name" value="ZnF_BED_domain_contain"/>
</dbReference>
<dbReference type="SMART" id="SM00614">
    <property type="entry name" value="ZnF_BED"/>
    <property type="match status" value="1"/>
</dbReference>
<evidence type="ECO:0000256" key="2">
    <source>
        <dbReference type="ARBA" id="ARBA00011738"/>
    </source>
</evidence>
<name>A0AAV0MSD5_9ROSI</name>
<dbReference type="SUPFAM" id="SSF53098">
    <property type="entry name" value="Ribonuclease H-like"/>
    <property type="match status" value="1"/>
</dbReference>
<accession>A0AAV0MSD5</accession>
<dbReference type="InterPro" id="IPR003656">
    <property type="entry name" value="Znf_BED"/>
</dbReference>
<organism evidence="14 15">
    <name type="scientific">Linum tenue</name>
    <dbReference type="NCBI Taxonomy" id="586396"/>
    <lineage>
        <taxon>Eukaryota</taxon>
        <taxon>Viridiplantae</taxon>
        <taxon>Streptophyta</taxon>
        <taxon>Embryophyta</taxon>
        <taxon>Tracheophyta</taxon>
        <taxon>Spermatophyta</taxon>
        <taxon>Magnoliopsida</taxon>
        <taxon>eudicotyledons</taxon>
        <taxon>Gunneridae</taxon>
        <taxon>Pentapetalae</taxon>
        <taxon>rosids</taxon>
        <taxon>fabids</taxon>
        <taxon>Malpighiales</taxon>
        <taxon>Linaceae</taxon>
        <taxon>Linum</taxon>
    </lineage>
</organism>
<dbReference type="Pfam" id="PF02892">
    <property type="entry name" value="zf-BED"/>
    <property type="match status" value="1"/>
</dbReference>
<dbReference type="Pfam" id="PF14372">
    <property type="entry name" value="hAT-like_RNase-H"/>
    <property type="match status" value="1"/>
</dbReference>
<keyword evidence="3" id="KW-0479">Metal-binding</keyword>
<dbReference type="EMBL" id="CAMGYJ010000007">
    <property type="protein sequence ID" value="CAI0448984.1"/>
    <property type="molecule type" value="Genomic_DNA"/>
</dbReference>
<keyword evidence="4 10" id="KW-0863">Zinc-finger</keyword>
<dbReference type="Pfam" id="PF05699">
    <property type="entry name" value="Dimer_Tnp_hAT"/>
    <property type="match status" value="1"/>
</dbReference>
<dbReference type="GO" id="GO:0008270">
    <property type="term" value="F:zinc ion binding"/>
    <property type="evidence" value="ECO:0007669"/>
    <property type="project" value="UniProtKB-KW"/>
</dbReference>
<evidence type="ECO:0000259" key="13">
    <source>
        <dbReference type="PROSITE" id="PS50808"/>
    </source>
</evidence>
<dbReference type="InterPro" id="IPR036236">
    <property type="entry name" value="Znf_C2H2_sf"/>
</dbReference>
<evidence type="ECO:0000256" key="10">
    <source>
        <dbReference type="PROSITE-ProRule" id="PRU00027"/>
    </source>
</evidence>
<sequence>MAPTGVSQGAATEVQGTPVSAAQPPVSASQPLEVENAAKTGNPQDSKKISRAWQHFTMIPETVGTDKPKAACNYCKKKYLAGSRAHGTSNLLNHIDGKKCKEYEKLRKSKSHKQSMIVIDKSHQNVGDGLRLASFSTSEARKALARMIVIDEMPFRTVDGEGFRNYSMTFQPKFSLPSRKTVQRDFFKIYEEEKAKLKSMLHSQRVCLTTDTWTSVQNLNYMCLTSHWIDDKWKLHKRVLSFPTIANHKGETIGLSVMNCLKDWAIEKIFTVTVDNASTNDGAIKHIIRRTKETLGTVLHHEYIHMRCCAHILNIIVQEGLKEVDDAIIKIRNAVRYVRSSPARMQSILKCVEEEKINCTNRVCLDVETRWNSTYHMLVVAEKYEKAFDKLDCEDSRYSLYFRGRGKKRQKLMGPPACEDWKNARCLVEFLRLFYNATLKFSGTAHVTSNNFFHELVAVQQGILNMTRSEDSILSGMAFRMLGKFSKYWVQVDNLNSLLHIAVVLDPRYKLRYVEFCMEMIYDAKVAASFAETLESKFLELYAFYLKENLDSGIFSAPTISHDLAKVDPAKALRLKFAKKTASPIISGGKSEAQRYLADVAEPETEDFDILMWWKVHSTKYPIISKMARDVLAVPISTVASESTFSTSGRVLDPYRSSLSPNTVEALVCCEDWLRATPKTVEPKNDDFGIYFWFISLMSTFYTSLLICFLVQSNHVESLEVVGPAPEPSEANAGK</sequence>
<keyword evidence="12" id="KW-0812">Transmembrane</keyword>
<feature type="transmembrane region" description="Helical" evidence="12">
    <location>
        <begin position="690"/>
        <end position="711"/>
    </location>
</feature>
<dbReference type="Proteomes" id="UP001154282">
    <property type="component" value="Unassembled WGS sequence"/>
</dbReference>
<keyword evidence="5" id="KW-0862">Zinc</keyword>
<evidence type="ECO:0000313" key="14">
    <source>
        <dbReference type="EMBL" id="CAI0448984.1"/>
    </source>
</evidence>
<evidence type="ECO:0000256" key="8">
    <source>
        <dbReference type="ARBA" id="ARBA00023163"/>
    </source>
</evidence>
<dbReference type="InterPro" id="IPR008906">
    <property type="entry name" value="HATC_C_dom"/>
</dbReference>
<dbReference type="InterPro" id="IPR012337">
    <property type="entry name" value="RNaseH-like_sf"/>
</dbReference>
<dbReference type="GO" id="GO:0003677">
    <property type="term" value="F:DNA binding"/>
    <property type="evidence" value="ECO:0007669"/>
    <property type="project" value="UniProtKB-KW"/>
</dbReference>
<evidence type="ECO:0000256" key="3">
    <source>
        <dbReference type="ARBA" id="ARBA00022723"/>
    </source>
</evidence>
<keyword evidence="8" id="KW-0804">Transcription</keyword>
<feature type="compositionally biased region" description="Polar residues" evidence="11">
    <location>
        <begin position="1"/>
        <end position="30"/>
    </location>
</feature>
<feature type="domain" description="BED-type" evidence="13">
    <location>
        <begin position="47"/>
        <end position="107"/>
    </location>
</feature>
<dbReference type="GO" id="GO:0005634">
    <property type="term" value="C:nucleus"/>
    <property type="evidence" value="ECO:0007669"/>
    <property type="project" value="UniProtKB-SubCell"/>
</dbReference>
<comment type="subunit">
    <text evidence="2">Homodimer.</text>
</comment>
<dbReference type="GO" id="GO:0046983">
    <property type="term" value="F:protein dimerization activity"/>
    <property type="evidence" value="ECO:0007669"/>
    <property type="project" value="InterPro"/>
</dbReference>
<evidence type="ECO:0000256" key="5">
    <source>
        <dbReference type="ARBA" id="ARBA00022833"/>
    </source>
</evidence>
<proteinExistence type="predicted"/>
<evidence type="ECO:0000256" key="9">
    <source>
        <dbReference type="ARBA" id="ARBA00023242"/>
    </source>
</evidence>
<dbReference type="SUPFAM" id="SSF140996">
    <property type="entry name" value="Hermes dimerisation domain"/>
    <property type="match status" value="1"/>
</dbReference>
<evidence type="ECO:0000256" key="6">
    <source>
        <dbReference type="ARBA" id="ARBA00023015"/>
    </source>
</evidence>
<feature type="region of interest" description="Disordered" evidence="11">
    <location>
        <begin position="1"/>
        <end position="48"/>
    </location>
</feature>
<dbReference type="PROSITE" id="PS50808">
    <property type="entry name" value="ZF_BED"/>
    <property type="match status" value="1"/>
</dbReference>
<protein>
    <recommendedName>
        <fullName evidence="13">BED-type domain-containing protein</fullName>
    </recommendedName>
</protein>
<keyword evidence="9" id="KW-0539">Nucleus</keyword>
<keyword evidence="6" id="KW-0805">Transcription regulation</keyword>
<keyword evidence="12" id="KW-0472">Membrane</keyword>
<dbReference type="PANTHER" id="PTHR46481:SF8">
    <property type="entry name" value="ZINC FINGER BED DOMAIN-CONTAINING PROTEIN RICESLEEPER 1-LIKE"/>
    <property type="match status" value="1"/>
</dbReference>
<dbReference type="AlphaFoldDB" id="A0AAV0MSD5"/>
<keyword evidence="7" id="KW-0238">DNA-binding</keyword>
<keyword evidence="12" id="KW-1133">Transmembrane helix</keyword>